<proteinExistence type="predicted"/>
<dbReference type="Proteomes" id="UP001162162">
    <property type="component" value="Unassembled WGS sequence"/>
</dbReference>
<organism evidence="2 3">
    <name type="scientific">Aromia moschata</name>
    <dbReference type="NCBI Taxonomy" id="1265417"/>
    <lineage>
        <taxon>Eukaryota</taxon>
        <taxon>Metazoa</taxon>
        <taxon>Ecdysozoa</taxon>
        <taxon>Arthropoda</taxon>
        <taxon>Hexapoda</taxon>
        <taxon>Insecta</taxon>
        <taxon>Pterygota</taxon>
        <taxon>Neoptera</taxon>
        <taxon>Endopterygota</taxon>
        <taxon>Coleoptera</taxon>
        <taxon>Polyphaga</taxon>
        <taxon>Cucujiformia</taxon>
        <taxon>Chrysomeloidea</taxon>
        <taxon>Cerambycidae</taxon>
        <taxon>Cerambycinae</taxon>
        <taxon>Callichromatini</taxon>
        <taxon>Aromia</taxon>
    </lineage>
</organism>
<accession>A0AAV8ZBE3</accession>
<dbReference type="GO" id="GO:0051015">
    <property type="term" value="F:actin filament binding"/>
    <property type="evidence" value="ECO:0007669"/>
    <property type="project" value="TreeGrafter"/>
</dbReference>
<keyword evidence="3" id="KW-1185">Reference proteome</keyword>
<sequence>MGAASKGIIQRGHQHNAMVYKSPYAKNPFDSITDEELDEYKKVVEKKAKGEFEASPVEHFLRAERVSVNSNKSYQVVASTRYSRNIAQNYYRTQSHAGFPKGSYIIPNPTHFHIVRQSQIAKMRPTIVTIHNTSSNYIFNHPYRSQSKVTINLGNTHSVSVNIPLEVATGFIYPFVAALRQHSGPILNNQGSQTSYMHNFERKQPTTADYSRVDYTPLYVDSYQTCHTLPEDISQVNSFEKRVLDNMKQNLLADLNLSFSDSESDSMEKSNKFDPGPIQDITNFSEGDELEINESLCDLTPEVAAMLPKSDSSTSSDSIKMEMFQQLPFHEQSVEPGTEIVQVAENVVDKVMKLSANTIYYNVFKDVVDTAKGYLRSNLLEPINIVNSIDEGIEDCTLRNEITANSVLKIDKILHDANVDKLLTELMQIYEEHYGDTLKEEEKSGLRLTVASYVLKMLEIDDRFKESSDESNDSNIVNDKIFTISEFLSDILDHFFDTVGKTYEGAKFSEFEKQVTENSEYIFHSTPESQKINMKNINSPHGELDPSNTDVTSFKKMTKTGSETYWITLYSSPKLEEVEVTPKKRIINVDDIPLKPPKDFVNVNSSRKILSPILEEPRVNLFDSRLSEDFDVPSVSAFDEKYEIIDDTSESSDDEIIEKVSIEENEKTNSYVAFDRPEVNVVVYNNKENEPPDDDFDGDWMGFKWLSENTVNGDQSDAHEYTISETTPSLKGLPRKIKKKKKGLRTPSFLKKKKEKKIREA</sequence>
<evidence type="ECO:0000256" key="1">
    <source>
        <dbReference type="SAM" id="MobiDB-lite"/>
    </source>
</evidence>
<dbReference type="PANTHER" id="PTHR10672">
    <property type="entry name" value="ADDUCIN"/>
    <property type="match status" value="1"/>
</dbReference>
<protein>
    <submittedName>
        <fullName evidence="2">Uncharacterized protein</fullName>
    </submittedName>
</protein>
<gene>
    <name evidence="2" type="ORF">NQ318_014650</name>
</gene>
<dbReference type="PANTHER" id="PTHR10672:SF3">
    <property type="entry name" value="PROTEIN HU-LI TAI SHAO"/>
    <property type="match status" value="1"/>
</dbReference>
<comment type="caution">
    <text evidence="2">The sequence shown here is derived from an EMBL/GenBank/DDBJ whole genome shotgun (WGS) entry which is preliminary data.</text>
</comment>
<dbReference type="GO" id="GO:0014069">
    <property type="term" value="C:postsynaptic density"/>
    <property type="evidence" value="ECO:0007669"/>
    <property type="project" value="TreeGrafter"/>
</dbReference>
<evidence type="ECO:0000313" key="3">
    <source>
        <dbReference type="Proteomes" id="UP001162162"/>
    </source>
</evidence>
<feature type="region of interest" description="Disordered" evidence="1">
    <location>
        <begin position="712"/>
        <end position="761"/>
    </location>
</feature>
<dbReference type="GO" id="GO:0005886">
    <property type="term" value="C:plasma membrane"/>
    <property type="evidence" value="ECO:0007669"/>
    <property type="project" value="TreeGrafter"/>
</dbReference>
<evidence type="ECO:0000313" key="2">
    <source>
        <dbReference type="EMBL" id="KAJ8961405.1"/>
    </source>
</evidence>
<name>A0AAV8ZBE3_9CUCU</name>
<dbReference type="AlphaFoldDB" id="A0AAV8ZBE3"/>
<dbReference type="EMBL" id="JAPWTK010000005">
    <property type="protein sequence ID" value="KAJ8961405.1"/>
    <property type="molecule type" value="Genomic_DNA"/>
</dbReference>
<dbReference type="GO" id="GO:0005856">
    <property type="term" value="C:cytoskeleton"/>
    <property type="evidence" value="ECO:0007669"/>
    <property type="project" value="TreeGrafter"/>
</dbReference>
<feature type="compositionally biased region" description="Basic residues" evidence="1">
    <location>
        <begin position="733"/>
        <end position="761"/>
    </location>
</feature>
<reference evidence="2" key="1">
    <citation type="journal article" date="2023" name="Insect Mol. Biol.">
        <title>Genome sequencing provides insights into the evolution of gene families encoding plant cell wall-degrading enzymes in longhorned beetles.</title>
        <authorList>
            <person name="Shin N.R."/>
            <person name="Okamura Y."/>
            <person name="Kirsch R."/>
            <person name="Pauchet Y."/>
        </authorList>
    </citation>
    <scope>NUCLEOTIDE SEQUENCE</scope>
    <source>
        <strain evidence="2">AMC_N1</strain>
    </source>
</reference>
<dbReference type="InterPro" id="IPR051017">
    <property type="entry name" value="Aldolase-II_Adducin_sf"/>
</dbReference>